<gene>
    <name evidence="1" type="ORF">NMS_2544</name>
</gene>
<evidence type="ECO:0000313" key="2">
    <source>
        <dbReference type="Proteomes" id="UP000031760"/>
    </source>
</evidence>
<evidence type="ECO:0000313" key="1">
    <source>
        <dbReference type="EMBL" id="BAO56553.1"/>
    </source>
</evidence>
<dbReference type="InterPro" id="IPR032577">
    <property type="entry name" value="DUF4920"/>
</dbReference>
<sequence>MPAVNDEQLEEVAYLNYGELITNTDAISSDQLADVYANLQPNDSTAVKVRTTINEVCAKKGCWIEVPAGDATARVTFKDYGFFLPRNSQGQEVILEGMAYKSKTSIDDLKHYAQDGGKSQQEIDAIVQDEITLSFEATGALVEPFENPDVVGATSSAKSE</sequence>
<dbReference type="HOGENOM" id="CLU_133122_0_0_10"/>
<dbReference type="STRING" id="1454201.NMS_2544"/>
<reference evidence="1 2" key="1">
    <citation type="journal article" date="2014" name="Proc. Natl. Acad. Sci. U.S.A.">
        <title>Functional characterization of flavobacteria rhodopsins reveals a unique class of light-driven chloride pump in bacteria.</title>
        <authorList>
            <person name="Yoshizawa S."/>
            <person name="Kumagai Y."/>
            <person name="Kim H."/>
            <person name="Ogura Y."/>
            <person name="Hayashi T."/>
            <person name="Iwasaki W."/>
            <person name="DeLong E.F."/>
            <person name="Kogure K."/>
        </authorList>
    </citation>
    <scope>NUCLEOTIDE SEQUENCE [LARGE SCALE GENOMIC DNA]</scope>
    <source>
        <strain evidence="1 2">S1-08</strain>
    </source>
</reference>
<name>W8VWR1_9FLAO</name>
<accession>W8VWR1</accession>
<organism evidence="1 2">
    <name type="scientific">Nonlabens marinus S1-08</name>
    <dbReference type="NCBI Taxonomy" id="1454201"/>
    <lineage>
        <taxon>Bacteria</taxon>
        <taxon>Pseudomonadati</taxon>
        <taxon>Bacteroidota</taxon>
        <taxon>Flavobacteriia</taxon>
        <taxon>Flavobacteriales</taxon>
        <taxon>Flavobacteriaceae</taxon>
        <taxon>Nonlabens</taxon>
    </lineage>
</organism>
<dbReference type="Proteomes" id="UP000031760">
    <property type="component" value="Chromosome"/>
</dbReference>
<dbReference type="Pfam" id="PF16267">
    <property type="entry name" value="DUF4920"/>
    <property type="match status" value="1"/>
</dbReference>
<dbReference type="EMBL" id="AP014548">
    <property type="protein sequence ID" value="BAO56553.1"/>
    <property type="molecule type" value="Genomic_DNA"/>
</dbReference>
<protein>
    <recommendedName>
        <fullName evidence="3">DUF4920 domain-containing protein</fullName>
    </recommendedName>
</protein>
<keyword evidence="2" id="KW-1185">Reference proteome</keyword>
<dbReference type="AlphaFoldDB" id="W8VWR1"/>
<proteinExistence type="predicted"/>
<evidence type="ECO:0008006" key="3">
    <source>
        <dbReference type="Google" id="ProtNLM"/>
    </source>
</evidence>
<dbReference type="KEGG" id="nmf:NMS_2544"/>